<protein>
    <recommendedName>
        <fullName evidence="2">Altered inheritance of mitochondria protein 6</fullName>
    </recommendedName>
</protein>
<sequence>MLPSSSTPRSIRNGNERFDRIIREEVAADPAWDFKSPALDSVLDPSFGEDYDKQQQRPFWQKALMALRERRKRVAATNGAFEYEDPSSNEMVDEAHSHMKSSVSRAAGTLGFLILVMLGAILCFFGFIHILNILVNLGPVFNQDEAYDVRSRLNEPGHGSSGWLEYATDATRDINPLPCHSHNDYWRRIPLFEAISYGCVGVEADVWLFPGPSHEPELYVGHNTASLTPRRTFRSLYVDPITELLDRTNSPATLAVSHAAPPVRPNGIWDVDPSQTLVLLVDFKNDGKSIWPILQQHLEPLRSRGYLTHWDGKNTVEGPVTVVATGNAPFDLLISNSTYRDIFFDAPLDELFEEPEPIPKVASSQFELSSLDTAFSSHENMQPSSGPTLDRFNSTNSYYASVSFPKSVGRAHWLNGEPTAHQLHLVRGQIRGAKKRGLKPRYWGTPNWPIGIRNRMWEVLVEEGVGFLNVDDLRAATAWDWENRRHMAWFWL</sequence>
<comment type="similarity">
    <text evidence="1">Belongs to the AIM6 family.</text>
</comment>
<proteinExistence type="inferred from homology"/>
<evidence type="ECO:0000256" key="3">
    <source>
        <dbReference type="SAM" id="Phobius"/>
    </source>
</evidence>
<dbReference type="Proteomes" id="UP001430584">
    <property type="component" value="Unassembled WGS sequence"/>
</dbReference>
<keyword evidence="3" id="KW-0812">Transmembrane</keyword>
<evidence type="ECO:0000256" key="2">
    <source>
        <dbReference type="ARBA" id="ARBA00014286"/>
    </source>
</evidence>
<dbReference type="RefSeq" id="XP_066635839.1">
    <property type="nucleotide sequence ID" value="XM_066773272.1"/>
</dbReference>
<name>A0ABR3CQA1_9PEZI</name>
<keyword evidence="3" id="KW-1133">Transmembrane helix</keyword>
<dbReference type="InterPro" id="IPR051236">
    <property type="entry name" value="HAT_RTT109-like"/>
</dbReference>
<comment type="caution">
    <text evidence="4">The sequence shown here is derived from an EMBL/GenBank/DDBJ whole genome shotgun (WGS) entry which is preliminary data.</text>
</comment>
<dbReference type="SUPFAM" id="SSF51695">
    <property type="entry name" value="PLC-like phosphodiesterases"/>
    <property type="match status" value="1"/>
</dbReference>
<dbReference type="GeneID" id="92005869"/>
<evidence type="ECO:0000256" key="1">
    <source>
        <dbReference type="ARBA" id="ARBA00008858"/>
    </source>
</evidence>
<reference evidence="4 5" key="1">
    <citation type="submission" date="2024-02" db="EMBL/GenBank/DDBJ databases">
        <title>De novo assembly and annotation of 12 fungi associated with fruit tree decline syndrome in Ontario, Canada.</title>
        <authorList>
            <person name="Sulman M."/>
            <person name="Ellouze W."/>
            <person name="Ilyukhin E."/>
        </authorList>
    </citation>
    <scope>NUCLEOTIDE SEQUENCE [LARGE SCALE GENOMIC DNA]</scope>
    <source>
        <strain evidence="4 5">FDS-637</strain>
    </source>
</reference>
<evidence type="ECO:0000313" key="5">
    <source>
        <dbReference type="Proteomes" id="UP001430584"/>
    </source>
</evidence>
<accession>A0ABR3CQA1</accession>
<keyword evidence="3" id="KW-0472">Membrane</keyword>
<dbReference type="InterPro" id="IPR017946">
    <property type="entry name" value="PLC-like_Pdiesterase_TIM-brl"/>
</dbReference>
<keyword evidence="5" id="KW-1185">Reference proteome</keyword>
<feature type="transmembrane region" description="Helical" evidence="3">
    <location>
        <begin position="106"/>
        <end position="131"/>
    </location>
</feature>
<gene>
    <name evidence="4" type="primary">AIM6</name>
    <name evidence="4" type="ORF">SLS55_001784</name>
</gene>
<dbReference type="EMBL" id="JAJVCZ030000002">
    <property type="protein sequence ID" value="KAL0262810.1"/>
    <property type="molecule type" value="Genomic_DNA"/>
</dbReference>
<dbReference type="PANTHER" id="PTHR31571">
    <property type="entry name" value="ALTERED INHERITANCE OF MITOCHONDRIA PROTEIN 6"/>
    <property type="match status" value="1"/>
</dbReference>
<dbReference type="PANTHER" id="PTHR31571:SF1">
    <property type="entry name" value="ALTERED INHERITANCE OF MITOCHONDRIA PROTEIN 6"/>
    <property type="match status" value="1"/>
</dbReference>
<organism evidence="4 5">
    <name type="scientific">Diplodia seriata</name>
    <dbReference type="NCBI Taxonomy" id="420778"/>
    <lineage>
        <taxon>Eukaryota</taxon>
        <taxon>Fungi</taxon>
        <taxon>Dikarya</taxon>
        <taxon>Ascomycota</taxon>
        <taxon>Pezizomycotina</taxon>
        <taxon>Dothideomycetes</taxon>
        <taxon>Dothideomycetes incertae sedis</taxon>
        <taxon>Botryosphaeriales</taxon>
        <taxon>Botryosphaeriaceae</taxon>
        <taxon>Diplodia</taxon>
    </lineage>
</organism>
<evidence type="ECO:0000313" key="4">
    <source>
        <dbReference type="EMBL" id="KAL0262810.1"/>
    </source>
</evidence>